<dbReference type="Proteomes" id="UP001396898">
    <property type="component" value="Unassembled WGS sequence"/>
</dbReference>
<keyword evidence="6" id="KW-0503">Monooxygenase</keyword>
<evidence type="ECO:0000313" key="8">
    <source>
        <dbReference type="EMBL" id="KAK8000977.1"/>
    </source>
</evidence>
<evidence type="ECO:0000256" key="1">
    <source>
        <dbReference type="ARBA" id="ARBA00005179"/>
    </source>
</evidence>
<dbReference type="Pfam" id="PF01494">
    <property type="entry name" value="FAD_binding_3"/>
    <property type="match status" value="1"/>
</dbReference>
<feature type="domain" description="FAD-binding" evidence="7">
    <location>
        <begin position="9"/>
        <end position="342"/>
    </location>
</feature>
<dbReference type="SUPFAM" id="SSF54373">
    <property type="entry name" value="FAD-linked reductases, C-terminal domain"/>
    <property type="match status" value="1"/>
</dbReference>
<dbReference type="PRINTS" id="PR00420">
    <property type="entry name" value="RNGMNOXGNASE"/>
</dbReference>
<evidence type="ECO:0000256" key="2">
    <source>
        <dbReference type="ARBA" id="ARBA00007992"/>
    </source>
</evidence>
<dbReference type="Gene3D" id="3.50.50.60">
    <property type="entry name" value="FAD/NAD(P)-binding domain"/>
    <property type="match status" value="1"/>
</dbReference>
<protein>
    <recommendedName>
        <fullName evidence="7">FAD-binding domain-containing protein</fullName>
    </recommendedName>
</protein>
<dbReference type="PANTHER" id="PTHR13789">
    <property type="entry name" value="MONOOXYGENASE"/>
    <property type="match status" value="1"/>
</dbReference>
<evidence type="ECO:0000256" key="3">
    <source>
        <dbReference type="ARBA" id="ARBA00022630"/>
    </source>
</evidence>
<evidence type="ECO:0000256" key="4">
    <source>
        <dbReference type="ARBA" id="ARBA00022827"/>
    </source>
</evidence>
<organism evidence="8 9">
    <name type="scientific">Apiospora marii</name>
    <dbReference type="NCBI Taxonomy" id="335849"/>
    <lineage>
        <taxon>Eukaryota</taxon>
        <taxon>Fungi</taxon>
        <taxon>Dikarya</taxon>
        <taxon>Ascomycota</taxon>
        <taxon>Pezizomycotina</taxon>
        <taxon>Sordariomycetes</taxon>
        <taxon>Xylariomycetidae</taxon>
        <taxon>Amphisphaeriales</taxon>
        <taxon>Apiosporaceae</taxon>
        <taxon>Apiospora</taxon>
    </lineage>
</organism>
<keyword evidence="3" id="KW-0285">Flavoprotein</keyword>
<evidence type="ECO:0000313" key="9">
    <source>
        <dbReference type="Proteomes" id="UP001396898"/>
    </source>
</evidence>
<reference evidence="8 9" key="1">
    <citation type="submission" date="2023-01" db="EMBL/GenBank/DDBJ databases">
        <title>Analysis of 21 Apiospora genomes using comparative genomics revels a genus with tremendous synthesis potential of carbohydrate active enzymes and secondary metabolites.</title>
        <authorList>
            <person name="Sorensen T."/>
        </authorList>
    </citation>
    <scope>NUCLEOTIDE SEQUENCE [LARGE SCALE GENOMIC DNA]</scope>
    <source>
        <strain evidence="8 9">CBS 20057</strain>
    </source>
</reference>
<evidence type="ECO:0000256" key="5">
    <source>
        <dbReference type="ARBA" id="ARBA00023002"/>
    </source>
</evidence>
<proteinExistence type="inferred from homology"/>
<dbReference type="InterPro" id="IPR002938">
    <property type="entry name" value="FAD-bd"/>
</dbReference>
<dbReference type="SUPFAM" id="SSF51905">
    <property type="entry name" value="FAD/NAD(P)-binding domain"/>
    <property type="match status" value="1"/>
</dbReference>
<keyword evidence="4" id="KW-0274">FAD</keyword>
<keyword evidence="9" id="KW-1185">Reference proteome</keyword>
<sequence length="434" mass="46972">MGSVTEEFRIIIAGGGIAGLATAIALRAPNRQITVLERSRMLGEVGALISLQPNATKIVSRWGIDRFIEQAEPMPDRAFRIFNLEGKMVREMRLETDMFGADRMLYHRQDLHKGLLDAATSPDLPGNPAVVRTASAVVGCDPDTGTVTMQSGETLEADLIIGADGIHSAIRTAVLGEERSAIPTGISAYRLLIPIENLKNLDLPDNLIDTSGSATEGSTTMIMGHDKRVIMGPGRGGKVFGVVALVPDEKMHEASSTASWVEAGSRQKLMESYADFPGWLRAIFAQAPDIALWQLRDIDPLPTWTRGRALLVGDAAHAMLPTQGQGASQSVEDAEALQAFLRDVGSRGSGRPSADEVGAALQRVLAARYDRASLIQLYSRQQARPATDSKLSNKVTLDPAQFMRYNCDYHGAEDWVARQQAATQSVDHPGRRHA</sequence>
<evidence type="ECO:0000256" key="6">
    <source>
        <dbReference type="ARBA" id="ARBA00023033"/>
    </source>
</evidence>
<name>A0ABR1R656_9PEZI</name>
<dbReference type="PANTHER" id="PTHR13789:SF314">
    <property type="entry name" value="FAD-BINDING DOMAIN-CONTAINING PROTEIN"/>
    <property type="match status" value="1"/>
</dbReference>
<evidence type="ECO:0000259" key="7">
    <source>
        <dbReference type="Pfam" id="PF01494"/>
    </source>
</evidence>
<comment type="pathway">
    <text evidence="1">Secondary metabolite biosynthesis.</text>
</comment>
<dbReference type="InterPro" id="IPR036188">
    <property type="entry name" value="FAD/NAD-bd_sf"/>
</dbReference>
<keyword evidence="5" id="KW-0560">Oxidoreductase</keyword>
<comment type="similarity">
    <text evidence="2">Belongs to the paxM FAD-dependent monooxygenase family.</text>
</comment>
<gene>
    <name evidence="8" type="ORF">PG991_013199</name>
</gene>
<dbReference type="InterPro" id="IPR050493">
    <property type="entry name" value="FAD-dep_Monooxygenase_BioMet"/>
</dbReference>
<accession>A0ABR1R656</accession>
<dbReference type="EMBL" id="JAQQWI010000018">
    <property type="protein sequence ID" value="KAK8000977.1"/>
    <property type="molecule type" value="Genomic_DNA"/>
</dbReference>
<comment type="caution">
    <text evidence="8">The sequence shown here is derived from an EMBL/GenBank/DDBJ whole genome shotgun (WGS) entry which is preliminary data.</text>
</comment>